<sequence>MPSAQTAIDIVKDFLAASMAPDPVKAARYMAEGVAITFTGGRAMASATEITTFNASRYRWVKKLLGDFDYMEKEGVVVVYATGTLYGEWPDGRSFSDNRYVDRYEVAGGKIVRMDVWNDSAEWILVPAIAKS</sequence>
<protein>
    <recommendedName>
        <fullName evidence="3">SnoaL-like domain-containing protein</fullName>
    </recommendedName>
</protein>
<reference evidence="1 2" key="1">
    <citation type="submission" date="2018-02" db="EMBL/GenBank/DDBJ databases">
        <title>novel marine gammaproteobacteria from coastal saline agro ecosystem.</title>
        <authorList>
            <person name="Krishnan R."/>
            <person name="Ramesh Kumar N."/>
        </authorList>
    </citation>
    <scope>NUCLEOTIDE SEQUENCE [LARGE SCALE GENOMIC DNA]</scope>
    <source>
        <strain evidence="1 2">228</strain>
    </source>
</reference>
<comment type="caution">
    <text evidence="1">The sequence shown here is derived from an EMBL/GenBank/DDBJ whole genome shotgun (WGS) entry which is preliminary data.</text>
</comment>
<dbReference type="InterPro" id="IPR032710">
    <property type="entry name" value="NTF2-like_dom_sf"/>
</dbReference>
<name>A0A2S5KLD1_9PROT</name>
<evidence type="ECO:0000313" key="2">
    <source>
        <dbReference type="Proteomes" id="UP000238196"/>
    </source>
</evidence>
<dbReference type="Proteomes" id="UP000238196">
    <property type="component" value="Unassembled WGS sequence"/>
</dbReference>
<gene>
    <name evidence="1" type="ORF">C4K68_20115</name>
</gene>
<organism evidence="1 2">
    <name type="scientific">Proteobacteria bacterium 228</name>
    <dbReference type="NCBI Taxonomy" id="2083153"/>
    <lineage>
        <taxon>Bacteria</taxon>
        <taxon>Pseudomonadati</taxon>
        <taxon>Pseudomonadota</taxon>
    </lineage>
</organism>
<evidence type="ECO:0008006" key="3">
    <source>
        <dbReference type="Google" id="ProtNLM"/>
    </source>
</evidence>
<dbReference type="SUPFAM" id="SSF54427">
    <property type="entry name" value="NTF2-like"/>
    <property type="match status" value="1"/>
</dbReference>
<accession>A0A2S5KLD1</accession>
<dbReference type="AlphaFoldDB" id="A0A2S5KLD1"/>
<dbReference type="EMBL" id="PRLP01000087">
    <property type="protein sequence ID" value="PPC75540.1"/>
    <property type="molecule type" value="Genomic_DNA"/>
</dbReference>
<dbReference type="Gene3D" id="3.10.450.50">
    <property type="match status" value="1"/>
</dbReference>
<evidence type="ECO:0000313" key="1">
    <source>
        <dbReference type="EMBL" id="PPC75540.1"/>
    </source>
</evidence>
<dbReference type="OrthoDB" id="8635217at2"/>
<proteinExistence type="predicted"/>